<dbReference type="RefSeq" id="WP_153091043.1">
    <property type="nucleotide sequence ID" value="NZ_VZAH01000002.1"/>
</dbReference>
<name>A0A6G1VH20_9BACT</name>
<evidence type="ECO:0000313" key="2">
    <source>
        <dbReference type="Proteomes" id="UP000477980"/>
    </source>
</evidence>
<proteinExistence type="predicted"/>
<dbReference type="Proteomes" id="UP000477980">
    <property type="component" value="Unassembled WGS sequence"/>
</dbReference>
<gene>
    <name evidence="1" type="ORF">F7D25_00025</name>
</gene>
<reference evidence="1 2" key="1">
    <citation type="submission" date="2019-09" db="EMBL/GenBank/DDBJ databases">
        <title>Distinct polysaccharide growth profiles of human intestinal Prevotella copri isolates.</title>
        <authorList>
            <person name="Fehlner-Peach H."/>
            <person name="Magnabosco C."/>
            <person name="Raghavan V."/>
            <person name="Scher J.U."/>
            <person name="Tett A."/>
            <person name="Cox L.M."/>
            <person name="Gottsegen C."/>
            <person name="Watters A."/>
            <person name="Wiltshire- Gordon J.D."/>
            <person name="Segata N."/>
            <person name="Bonneau R."/>
            <person name="Littman D.R."/>
        </authorList>
    </citation>
    <scope>NUCLEOTIDE SEQUENCE [LARGE SCALE GENOMIC DNA]</scope>
    <source>
        <strain evidence="2">iAA917</strain>
    </source>
</reference>
<comment type="caution">
    <text evidence="1">The sequence shown here is derived from an EMBL/GenBank/DDBJ whole genome shotgun (WGS) entry which is preliminary data.</text>
</comment>
<organism evidence="1 2">
    <name type="scientific">Segatella copri</name>
    <dbReference type="NCBI Taxonomy" id="165179"/>
    <lineage>
        <taxon>Bacteria</taxon>
        <taxon>Pseudomonadati</taxon>
        <taxon>Bacteroidota</taxon>
        <taxon>Bacteroidia</taxon>
        <taxon>Bacteroidales</taxon>
        <taxon>Prevotellaceae</taxon>
        <taxon>Segatella</taxon>
    </lineage>
</organism>
<evidence type="ECO:0000313" key="1">
    <source>
        <dbReference type="EMBL" id="MQP12835.1"/>
    </source>
</evidence>
<dbReference type="AlphaFoldDB" id="A0A6G1VH20"/>
<dbReference type="EMBL" id="VZAH01000002">
    <property type="protein sequence ID" value="MQP12835.1"/>
    <property type="molecule type" value="Genomic_DNA"/>
</dbReference>
<protein>
    <submittedName>
        <fullName evidence="1">Uncharacterized protein</fullName>
    </submittedName>
</protein>
<sequence length="188" mass="21911">MKLVILDYENSQVRIINNCPTNWNSENIEDLEDYMFDGEHLNLNPDMCYYMLGNGIEVVNETYTPKSKNMPSKVDFSSRKEKLHEEMLQCIKKIMLSASQTILDLTQNENGEDTSYSAYIIRSLDVCEDVEEVEVMQIKLENDTLWYMAKGKEIVDEDWQNLSDDVISGNLDMLYDAVYAKIEEEMKK</sequence>
<accession>A0A6G1VH20</accession>